<dbReference type="GO" id="GO:0005634">
    <property type="term" value="C:nucleus"/>
    <property type="evidence" value="ECO:0007669"/>
    <property type="project" value="UniProtKB-SubCell"/>
</dbReference>
<sequence length="754" mass="78539">MAVAISLNPLDIDLSLELSDGSLTATPLTRGGFGYLWSGARGTLGITSGKFYFKVKVVARLPVDATGVEELSADPQCRVGISAAFTDVNKLGEVPMSWGFNSSGHICTGSNFHAYGQPFAVGDEIGCFLNLSLDPATVAYSKNGMWLGLAQSFPRPRDISNALFPHVLVRNVAVHVDFEGYGVGPAANQSGVPLHGYAPWKFAMADRTSIAIAEHAPPAGNQCELLMLVGLPGIGKTTWAKQHVTLAREKRYVMLSTTAILEQMRANKLPQVANMAARYDKLNVLATPVLNKLIERAGTLNRNYIIDDTNVFDAARKRRLARFKANGFMRRAAVFVAPDAVLFERQRQQHMAEGKMVPDETMADLRVNFSLPRIGPDFQEVVYLEAQPPQAEQIVEQQRAAAAKVIPLLKGNKRTASSEFEAEVQATPAQRAKIGPVGAVLPNGLPKPVTLPAPMPMGVAGSGLRAQGATAATADATQGPTSSASCSGPAGEGVQFYPPGGGQHAQGISPIMSKLRAQTVAPPQPPRGAPPATAVRPPARAPAGAANSAQQHAQQAQQQQQQQASQGGQGATGTGTGSGSTTQPQYGQPGANAQTAYGQAAAVNPQSQYGQISAGIGQGQYGASAGGNAQAQQQYYIQLPHGQYVLATSAPTTQLQGQGQAQQTPSQQAQQASYGQYDASSYYTAQPPAAAAAVPAGQAGPEGSAASATAYNNPQAYGGATAAAAAQGEAGASAAGKAGTANGRWNYSARAQRY</sequence>
<feature type="compositionally biased region" description="Gly residues" evidence="3">
    <location>
        <begin position="567"/>
        <end position="578"/>
    </location>
</feature>
<feature type="compositionally biased region" description="Low complexity" evidence="3">
    <location>
        <begin position="470"/>
        <end position="479"/>
    </location>
</feature>
<feature type="domain" description="B30.2/SPRY" evidence="4">
    <location>
        <begin position="1"/>
        <end position="183"/>
    </location>
</feature>
<feature type="region of interest" description="Disordered" evidence="3">
    <location>
        <begin position="470"/>
        <end position="593"/>
    </location>
</feature>
<keyword evidence="6" id="KW-1185">Reference proteome</keyword>
<dbReference type="GO" id="GO:0003723">
    <property type="term" value="F:RNA binding"/>
    <property type="evidence" value="ECO:0007669"/>
    <property type="project" value="TreeGrafter"/>
</dbReference>
<feature type="region of interest" description="Disordered" evidence="3">
    <location>
        <begin position="719"/>
        <end position="741"/>
    </location>
</feature>
<protein>
    <recommendedName>
        <fullName evidence="4">B30.2/SPRY domain-containing protein</fullName>
    </recommendedName>
</protein>
<comment type="caution">
    <text evidence="5">The sequence shown here is derived from an EMBL/GenBank/DDBJ whole genome shotgun (WGS) entry which is preliminary data.</text>
</comment>
<evidence type="ECO:0000313" key="5">
    <source>
        <dbReference type="EMBL" id="KAK9823973.1"/>
    </source>
</evidence>
<dbReference type="InterPro" id="IPR027417">
    <property type="entry name" value="P-loop_NTPase"/>
</dbReference>
<feature type="compositionally biased region" description="Low complexity" evidence="3">
    <location>
        <begin position="530"/>
        <end position="566"/>
    </location>
</feature>
<feature type="compositionally biased region" description="Low complexity" evidence="3">
    <location>
        <begin position="579"/>
        <end position="593"/>
    </location>
</feature>
<comment type="subcellular location">
    <subcellularLocation>
        <location evidence="1">Nucleus</location>
    </subcellularLocation>
</comment>
<dbReference type="InterPro" id="IPR013320">
    <property type="entry name" value="ConA-like_dom_sf"/>
</dbReference>
<accession>A0AAW1QRC4</accession>
<dbReference type="InterPro" id="IPR001870">
    <property type="entry name" value="B30.2/SPRY"/>
</dbReference>
<evidence type="ECO:0000256" key="1">
    <source>
        <dbReference type="ARBA" id="ARBA00004123"/>
    </source>
</evidence>
<dbReference type="Gene3D" id="2.60.120.920">
    <property type="match status" value="1"/>
</dbReference>
<evidence type="ECO:0000256" key="3">
    <source>
        <dbReference type="SAM" id="MobiDB-lite"/>
    </source>
</evidence>
<dbReference type="Proteomes" id="UP001489004">
    <property type="component" value="Unassembled WGS sequence"/>
</dbReference>
<dbReference type="AlphaFoldDB" id="A0AAW1QRC4"/>
<dbReference type="SUPFAM" id="SSF52540">
    <property type="entry name" value="P-loop containing nucleoside triphosphate hydrolases"/>
    <property type="match status" value="1"/>
</dbReference>
<dbReference type="CDD" id="cd12884">
    <property type="entry name" value="SPRY_hnRNP"/>
    <property type="match status" value="1"/>
</dbReference>
<dbReference type="SMART" id="SM00449">
    <property type="entry name" value="SPRY"/>
    <property type="match status" value="1"/>
</dbReference>
<dbReference type="SUPFAM" id="SSF49899">
    <property type="entry name" value="Concanavalin A-like lectins/glucanases"/>
    <property type="match status" value="1"/>
</dbReference>
<dbReference type="Pfam" id="PF00622">
    <property type="entry name" value="SPRY"/>
    <property type="match status" value="1"/>
</dbReference>
<reference evidence="5 6" key="1">
    <citation type="journal article" date="2024" name="Nat. Commun.">
        <title>Phylogenomics reveals the evolutionary origins of lichenization in chlorophyte algae.</title>
        <authorList>
            <person name="Puginier C."/>
            <person name="Libourel C."/>
            <person name="Otte J."/>
            <person name="Skaloud P."/>
            <person name="Haon M."/>
            <person name="Grisel S."/>
            <person name="Petersen M."/>
            <person name="Berrin J.G."/>
            <person name="Delaux P.M."/>
            <person name="Dal Grande F."/>
            <person name="Keller J."/>
        </authorList>
    </citation>
    <scope>NUCLEOTIDE SEQUENCE [LARGE SCALE GENOMIC DNA]</scope>
    <source>
        <strain evidence="5 6">SAG 2043</strain>
    </source>
</reference>
<dbReference type="PANTHER" id="PTHR12381:SF56">
    <property type="entry name" value="B30.2_SPRY DOMAIN-CONTAINING PROTEIN-RELATED"/>
    <property type="match status" value="1"/>
</dbReference>
<evidence type="ECO:0000313" key="6">
    <source>
        <dbReference type="Proteomes" id="UP001489004"/>
    </source>
</evidence>
<dbReference type="InterPro" id="IPR035778">
    <property type="entry name" value="SPRY_hnRNP_U"/>
</dbReference>
<keyword evidence="2" id="KW-0539">Nucleus</keyword>
<name>A0AAW1QRC4_9CHLO</name>
<dbReference type="EMBL" id="JALJOR010000002">
    <property type="protein sequence ID" value="KAK9823973.1"/>
    <property type="molecule type" value="Genomic_DNA"/>
</dbReference>
<dbReference type="Pfam" id="PF13671">
    <property type="entry name" value="AAA_33"/>
    <property type="match status" value="1"/>
</dbReference>
<dbReference type="InterPro" id="IPR043136">
    <property type="entry name" value="B30.2/SPRY_sf"/>
</dbReference>
<organism evidence="5 6">
    <name type="scientific">[Myrmecia] bisecta</name>
    <dbReference type="NCBI Taxonomy" id="41462"/>
    <lineage>
        <taxon>Eukaryota</taxon>
        <taxon>Viridiplantae</taxon>
        <taxon>Chlorophyta</taxon>
        <taxon>core chlorophytes</taxon>
        <taxon>Trebouxiophyceae</taxon>
        <taxon>Trebouxiales</taxon>
        <taxon>Trebouxiaceae</taxon>
        <taxon>Myrmecia</taxon>
    </lineage>
</organism>
<evidence type="ECO:0000256" key="2">
    <source>
        <dbReference type="ARBA" id="ARBA00023242"/>
    </source>
</evidence>
<evidence type="ECO:0000259" key="4">
    <source>
        <dbReference type="PROSITE" id="PS50188"/>
    </source>
</evidence>
<dbReference type="GO" id="GO:0000380">
    <property type="term" value="P:alternative mRNA splicing, via spliceosome"/>
    <property type="evidence" value="ECO:0007669"/>
    <property type="project" value="TreeGrafter"/>
</dbReference>
<proteinExistence type="predicted"/>
<gene>
    <name evidence="5" type="ORF">WJX72_006717</name>
</gene>
<dbReference type="Gene3D" id="3.40.50.300">
    <property type="entry name" value="P-loop containing nucleotide triphosphate hydrolases"/>
    <property type="match status" value="1"/>
</dbReference>
<dbReference type="PROSITE" id="PS50188">
    <property type="entry name" value="B302_SPRY"/>
    <property type="match status" value="1"/>
</dbReference>
<dbReference type="PANTHER" id="PTHR12381">
    <property type="entry name" value="HETEROGENEOUS NUCLEAR RIBONUCLEOPROTEIN U FAMILY MEMBER"/>
    <property type="match status" value="1"/>
</dbReference>
<dbReference type="InterPro" id="IPR003877">
    <property type="entry name" value="SPRY_dom"/>
</dbReference>